<dbReference type="Proteomes" id="UP001620397">
    <property type="component" value="Unassembled WGS sequence"/>
</dbReference>
<organism evidence="3 4">
    <name type="scientific">Dyella agri</name>
    <dbReference type="NCBI Taxonomy" id="1926869"/>
    <lineage>
        <taxon>Bacteria</taxon>
        <taxon>Pseudomonadati</taxon>
        <taxon>Pseudomonadota</taxon>
        <taxon>Gammaproteobacteria</taxon>
        <taxon>Lysobacterales</taxon>
        <taxon>Rhodanobacteraceae</taxon>
        <taxon>Dyella</taxon>
    </lineage>
</organism>
<dbReference type="Pfam" id="PF06791">
    <property type="entry name" value="TMP_2"/>
    <property type="match status" value="1"/>
</dbReference>
<comment type="caution">
    <text evidence="3">The sequence shown here is derived from an EMBL/GenBank/DDBJ whole genome shotgun (WGS) entry which is preliminary data.</text>
</comment>
<protein>
    <submittedName>
        <fullName evidence="3">Phage tail tape measure protein</fullName>
    </submittedName>
</protein>
<dbReference type="NCBIfam" id="TIGR01541">
    <property type="entry name" value="tape_meas_lam_C"/>
    <property type="match status" value="1"/>
</dbReference>
<dbReference type="InterPro" id="IPR009628">
    <property type="entry name" value="Phage_tape_measure_N"/>
</dbReference>
<reference evidence="3 4" key="1">
    <citation type="submission" date="2020-10" db="EMBL/GenBank/DDBJ databases">
        <title>Phylogeny of dyella-like bacteria.</title>
        <authorList>
            <person name="Fu J."/>
        </authorList>
    </citation>
    <scope>NUCLEOTIDE SEQUENCE [LARGE SCALE GENOMIC DNA]</scope>
    <source>
        <strain evidence="3 4">DKC-1</strain>
    </source>
</reference>
<name>A0ABW8KAX3_9GAMM</name>
<sequence>MPINDIATLGIQVTTDGVSTAKRSLDDLAASGDRAAASTANLNKSFSQGTGTSARQASANYREQQDALAKLAGQIDPTIAALGRLDAQQAKLAAFKKAGMLGADDFNALNDAIELNRVKFTAAGNALHQFSLNNSFARRELGRLAADLANGNWGRFEQTSLTLANASGLLGMAFSATGAMVLGAVAAMGLFAIGAERGWAESEKLRVSLIATGGAAGTSATALNSMADDVGRATGHWGDARKALDDMAASGKFAGAGLSGLATAAVDASTVTGLSIDKIIAQFEKLQDQPAKAVAALNDQYHFLTAAEYAEIAALEEQGRTRDAARVAETAYTEAMKQRAQEVADNAGWLLRSAHAVRDGWNEAWASLKGAGAPLGLQDKINIAQEKIDQLQGGRILPNGTWQAGAGSDDPRVKALQAEIDNLRHQQVVAAFADNAQQLKDRANADSIAAQQRLGKFKTPKQALDDSLAQANADKLAALYGVVDPTQRARIEAEYQEQVTRAKQAYDSAVKKRGPHGADPFASLNSQRDKAYNQYADAASVDSGASSTAQAKLYEQEVQQLQAIAKAGAEAIEKGGDLARVQAEVADATSKVTATFALESQQLSAKNAAALKAYQDAIDDQIAAKQRQLDLQVASVGMGTKEAQQMQAIDAIYAKVSSTIEQLNRQRAQKSADTQLIDGQIAAQKASLPILVKQQQDAYSAMSAAQASWENGAIKGMQDFVDEGQNVAGLTASFFTTAFNDMGTALANFATTGSINFRSLATSILTDLARMETCILESQALQAILGAFTGGVSYGGGSGGATGTGAFSGFGAIATQTVSYNANGGVFMNSPSLSAYSGSVVNSPTPFMFAAGAGIMGEAGPEAILPLRRGPDGKLGVASGGSGGAAVTINVNVDNSGAATQQTTSTSNAYAHQFAQAINAKVREGIANEQRPGGLLWRMAHA</sequence>
<feature type="domain" description="Bacteriophage tail tape measure N-terminal" evidence="1">
    <location>
        <begin position="163"/>
        <end position="312"/>
    </location>
</feature>
<dbReference type="EMBL" id="JADIKL010000001">
    <property type="protein sequence ID" value="MFK2929276.1"/>
    <property type="molecule type" value="Genomic_DNA"/>
</dbReference>
<evidence type="ECO:0000259" key="2">
    <source>
        <dbReference type="Pfam" id="PF09718"/>
    </source>
</evidence>
<dbReference type="InterPro" id="IPR006431">
    <property type="entry name" value="Phage_tape_meas_C"/>
</dbReference>
<accession>A0ABW8KAX3</accession>
<evidence type="ECO:0000259" key="1">
    <source>
        <dbReference type="Pfam" id="PF06791"/>
    </source>
</evidence>
<proteinExistence type="predicted"/>
<evidence type="ECO:0000313" key="4">
    <source>
        <dbReference type="Proteomes" id="UP001620397"/>
    </source>
</evidence>
<dbReference type="RefSeq" id="WP_404535097.1">
    <property type="nucleotide sequence ID" value="NZ_JADIKL010000001.1"/>
</dbReference>
<feature type="domain" description="Bacteriophage tail tape measure C-terminal" evidence="2">
    <location>
        <begin position="708"/>
        <end position="781"/>
    </location>
</feature>
<gene>
    <name evidence="3" type="ORF">ISP14_00595</name>
</gene>
<keyword evidence="4" id="KW-1185">Reference proteome</keyword>
<dbReference type="Pfam" id="PF09718">
    <property type="entry name" value="Tape_meas_lam_C"/>
    <property type="match status" value="1"/>
</dbReference>
<evidence type="ECO:0000313" key="3">
    <source>
        <dbReference type="EMBL" id="MFK2929276.1"/>
    </source>
</evidence>